<evidence type="ECO:0000313" key="3">
    <source>
        <dbReference type="Proteomes" id="UP001595533"/>
    </source>
</evidence>
<dbReference type="EMBL" id="JBHRTS010000002">
    <property type="protein sequence ID" value="MFC3193257.1"/>
    <property type="molecule type" value="Genomic_DNA"/>
</dbReference>
<dbReference type="RefSeq" id="WP_077409936.1">
    <property type="nucleotide sequence ID" value="NZ_JBHRTS010000002.1"/>
</dbReference>
<accession>A0ABV7JCX0</accession>
<organism evidence="2 3">
    <name type="scientific">Marinicella sediminis</name>
    <dbReference type="NCBI Taxonomy" id="1792834"/>
    <lineage>
        <taxon>Bacteria</taxon>
        <taxon>Pseudomonadati</taxon>
        <taxon>Pseudomonadota</taxon>
        <taxon>Gammaproteobacteria</taxon>
        <taxon>Lysobacterales</taxon>
        <taxon>Marinicellaceae</taxon>
        <taxon>Marinicella</taxon>
    </lineage>
</organism>
<dbReference type="Proteomes" id="UP001595533">
    <property type="component" value="Unassembled WGS sequence"/>
</dbReference>
<keyword evidence="1" id="KW-0732">Signal</keyword>
<gene>
    <name evidence="2" type="ORF">ACFODZ_03270</name>
</gene>
<protein>
    <recommendedName>
        <fullName evidence="4">Periplasmic heavy metal sensor</fullName>
    </recommendedName>
</protein>
<reference evidence="3" key="1">
    <citation type="journal article" date="2019" name="Int. J. Syst. Evol. Microbiol.">
        <title>The Global Catalogue of Microorganisms (GCM) 10K type strain sequencing project: providing services to taxonomists for standard genome sequencing and annotation.</title>
        <authorList>
            <consortium name="The Broad Institute Genomics Platform"/>
            <consortium name="The Broad Institute Genome Sequencing Center for Infectious Disease"/>
            <person name="Wu L."/>
            <person name="Ma J."/>
        </authorList>
    </citation>
    <scope>NUCLEOTIDE SEQUENCE [LARGE SCALE GENOMIC DNA]</scope>
    <source>
        <strain evidence="3">KCTC 42953</strain>
    </source>
</reference>
<evidence type="ECO:0000313" key="2">
    <source>
        <dbReference type="EMBL" id="MFC3193257.1"/>
    </source>
</evidence>
<evidence type="ECO:0008006" key="4">
    <source>
        <dbReference type="Google" id="ProtNLM"/>
    </source>
</evidence>
<feature type="chain" id="PRO_5046279860" description="Periplasmic heavy metal sensor" evidence="1">
    <location>
        <begin position="30"/>
        <end position="178"/>
    </location>
</feature>
<sequence>MKPFTFRQCSLSIVVLAVMATVPVSFSHAGTGHFHAETESTKALMSKMWWNQKRKIDELSITEDQRHKMDHDFVAYMQYHQDDHKNQKDAFDALGKVLSGVDLSKAGTQRDQVSQMAVININRQVDMMINVVGHLNEQQRAMIAEKYPKLLTRLWVRSANPAAMQLGRSEVKRSKSRK</sequence>
<comment type="caution">
    <text evidence="2">The sequence shown here is derived from an EMBL/GenBank/DDBJ whole genome shotgun (WGS) entry which is preliminary data.</text>
</comment>
<feature type="signal peptide" evidence="1">
    <location>
        <begin position="1"/>
        <end position="29"/>
    </location>
</feature>
<name>A0ABV7JCX0_9GAMM</name>
<evidence type="ECO:0000256" key="1">
    <source>
        <dbReference type="SAM" id="SignalP"/>
    </source>
</evidence>
<keyword evidence="3" id="KW-1185">Reference proteome</keyword>
<proteinExistence type="predicted"/>